<dbReference type="RefSeq" id="WP_044248091.1">
    <property type="nucleotide sequence ID" value="NZ_CP089965.1"/>
</dbReference>
<dbReference type="AlphaFoldDB" id="A0A2T5KDM4"/>
<name>A0A2T5KDM4_9RHOB</name>
<reference evidence="1 2" key="1">
    <citation type="submission" date="2018-04" db="EMBL/GenBank/DDBJ databases">
        <title>Genomic Encyclopedia of Type Strains, Phase III (KMG-III): the genomes of soil and plant-associated and newly described type strains.</title>
        <authorList>
            <person name="Whitman W."/>
        </authorList>
    </citation>
    <scope>NUCLEOTIDE SEQUENCE [LARGE SCALE GENOMIC DNA]</scope>
    <source>
        <strain evidence="1 2">KA25</strain>
    </source>
</reference>
<keyword evidence="2" id="KW-1185">Reference proteome</keyword>
<protein>
    <submittedName>
        <fullName evidence="1">Uncharacterized protein</fullName>
    </submittedName>
</protein>
<gene>
    <name evidence="1" type="ORF">C8J28_102286</name>
</gene>
<evidence type="ECO:0000313" key="1">
    <source>
        <dbReference type="EMBL" id="PTR20521.1"/>
    </source>
</evidence>
<evidence type="ECO:0000313" key="2">
    <source>
        <dbReference type="Proteomes" id="UP000244060"/>
    </source>
</evidence>
<organism evidence="1 2">
    <name type="scientific">Cereibacter azotoformans</name>
    <dbReference type="NCBI Taxonomy" id="43057"/>
    <lineage>
        <taxon>Bacteria</taxon>
        <taxon>Pseudomonadati</taxon>
        <taxon>Pseudomonadota</taxon>
        <taxon>Alphaproteobacteria</taxon>
        <taxon>Rhodobacterales</taxon>
        <taxon>Paracoccaceae</taxon>
        <taxon>Cereibacter</taxon>
    </lineage>
</organism>
<dbReference type="Proteomes" id="UP000244060">
    <property type="component" value="Unassembled WGS sequence"/>
</dbReference>
<dbReference type="EMBL" id="QAOT01000002">
    <property type="protein sequence ID" value="PTR20521.1"/>
    <property type="molecule type" value="Genomic_DNA"/>
</dbReference>
<accession>A0A2T5KDM4</accession>
<sequence length="66" mass="6808">MLHSADSLRTEPLEAAPLPDTGALVERLGAPPAAPCAMPKQQLEPAAAGLLSVLRLFGVRAPRPGL</sequence>
<proteinExistence type="predicted"/>
<comment type="caution">
    <text evidence="1">The sequence shown here is derived from an EMBL/GenBank/DDBJ whole genome shotgun (WGS) entry which is preliminary data.</text>
</comment>
<dbReference type="OrthoDB" id="7690732at2"/>